<keyword evidence="1" id="KW-0732">Signal</keyword>
<feature type="signal peptide" evidence="1">
    <location>
        <begin position="1"/>
        <end position="22"/>
    </location>
</feature>
<reference evidence="2 3" key="1">
    <citation type="submission" date="2020-08" db="EMBL/GenBank/DDBJ databases">
        <title>Winogradskyella ouciana sp. nov., isolated from the hadal seawater of the Mariana Trench.</title>
        <authorList>
            <person name="He X."/>
        </authorList>
    </citation>
    <scope>NUCLEOTIDE SEQUENCE [LARGE SCALE GENOMIC DNA]</scope>
    <source>
        <strain evidence="2 3">KCTC 22026</strain>
    </source>
</reference>
<dbReference type="Proteomes" id="UP000607435">
    <property type="component" value="Unassembled WGS sequence"/>
</dbReference>
<evidence type="ECO:0000256" key="1">
    <source>
        <dbReference type="SAM" id="SignalP"/>
    </source>
</evidence>
<accession>A0ABR6Y5A0</accession>
<evidence type="ECO:0000313" key="3">
    <source>
        <dbReference type="Proteomes" id="UP000607435"/>
    </source>
</evidence>
<feature type="chain" id="PRO_5045203020" evidence="1">
    <location>
        <begin position="23"/>
        <end position="216"/>
    </location>
</feature>
<comment type="caution">
    <text evidence="2">The sequence shown here is derived from an EMBL/GenBank/DDBJ whole genome shotgun (WGS) entry which is preliminary data.</text>
</comment>
<organism evidence="2 3">
    <name type="scientific">Winogradskyella echinorum</name>
    <dbReference type="NCBI Taxonomy" id="538189"/>
    <lineage>
        <taxon>Bacteria</taxon>
        <taxon>Pseudomonadati</taxon>
        <taxon>Bacteroidota</taxon>
        <taxon>Flavobacteriia</taxon>
        <taxon>Flavobacteriales</taxon>
        <taxon>Flavobacteriaceae</taxon>
        <taxon>Winogradskyella</taxon>
    </lineage>
</organism>
<gene>
    <name evidence="2" type="ORF">H6H04_16020</name>
</gene>
<keyword evidence="3" id="KW-1185">Reference proteome</keyword>
<proteinExistence type="predicted"/>
<sequence length="216" mass="25090">MKKNIGKLILLFALIFSQYNFSQNSDEIKTFETQDGKTIKLLPNNRVLFEVSEKISYPDSTNVIRTTNDGKKICGLRISYLLHQSYGFYRYDGQNIVLTFQDENPIEKIDINTTDTKINEQQTLVRVKKEFDTFFDLKVYQEDKELCNILSFGESCNFTIEDTKKPLVLDYNGNLKTIKLNLDKEIEIIVSINDLKGNNQIKNESLVYNISELIEK</sequence>
<name>A0ABR6Y5A0_9FLAO</name>
<dbReference type="RefSeq" id="WP_186847005.1">
    <property type="nucleotide sequence ID" value="NZ_JACOME010000007.1"/>
</dbReference>
<evidence type="ECO:0000313" key="2">
    <source>
        <dbReference type="EMBL" id="MBC3847903.1"/>
    </source>
</evidence>
<protein>
    <submittedName>
        <fullName evidence="2">Uncharacterized protein</fullName>
    </submittedName>
</protein>
<dbReference type="EMBL" id="JACOME010000007">
    <property type="protein sequence ID" value="MBC3847903.1"/>
    <property type="molecule type" value="Genomic_DNA"/>
</dbReference>